<feature type="region of interest" description="Disordered" evidence="17">
    <location>
        <begin position="185"/>
        <end position="243"/>
    </location>
</feature>
<evidence type="ECO:0000256" key="11">
    <source>
        <dbReference type="ARBA" id="ARBA00023110"/>
    </source>
</evidence>
<dbReference type="InterPro" id="IPR029000">
    <property type="entry name" value="Cyclophilin-like_dom_sf"/>
</dbReference>
<dbReference type="SMART" id="SM00504">
    <property type="entry name" value="Ubox"/>
    <property type="match status" value="1"/>
</dbReference>
<accession>A0A167QWY6</accession>
<comment type="catalytic activity">
    <reaction evidence="2">
        <text>[protein]-peptidylproline (omega=180) = [protein]-peptidylproline (omega=0)</text>
        <dbReference type="Rhea" id="RHEA:16237"/>
        <dbReference type="Rhea" id="RHEA-COMP:10747"/>
        <dbReference type="Rhea" id="RHEA-COMP:10748"/>
        <dbReference type="ChEBI" id="CHEBI:83833"/>
        <dbReference type="ChEBI" id="CHEBI:83834"/>
        <dbReference type="EC" id="5.2.1.8"/>
    </reaction>
</comment>
<feature type="domain" description="PPIase cyclophilin-type" evidence="18">
    <location>
        <begin position="320"/>
        <end position="469"/>
    </location>
</feature>
<reference evidence="20 21" key="1">
    <citation type="journal article" date="2016" name="Genome Biol. Evol.">
        <title>Divergent and convergent evolution of fungal pathogenicity.</title>
        <authorList>
            <person name="Shang Y."/>
            <person name="Xiao G."/>
            <person name="Zheng P."/>
            <person name="Cen K."/>
            <person name="Zhan S."/>
            <person name="Wang C."/>
        </authorList>
    </citation>
    <scope>NUCLEOTIDE SEQUENCE [LARGE SCALE GENOMIC DNA]</scope>
    <source>
        <strain evidence="20 21">RCEF 264</strain>
    </source>
</reference>
<dbReference type="SUPFAM" id="SSF57850">
    <property type="entry name" value="RING/U-box"/>
    <property type="match status" value="1"/>
</dbReference>
<keyword evidence="21" id="KW-1185">Reference proteome</keyword>
<dbReference type="PANTHER" id="PTHR45625:SF1">
    <property type="entry name" value="RING-TYPE E3 UBIQUITIN-PROTEIN LIGASE PPIL2"/>
    <property type="match status" value="1"/>
</dbReference>
<comment type="subcellular location">
    <subcellularLocation>
        <location evidence="4">Nucleus</location>
    </subcellularLocation>
</comment>
<evidence type="ECO:0000256" key="3">
    <source>
        <dbReference type="ARBA" id="ARBA00003697"/>
    </source>
</evidence>
<dbReference type="Gene3D" id="3.30.40.10">
    <property type="entry name" value="Zinc/RING finger domain, C3HC4 (zinc finger)"/>
    <property type="match status" value="1"/>
</dbReference>
<dbReference type="EC" id="2.3.2.27" evidence="6"/>
<gene>
    <name evidence="20" type="ORF">SPI_06931</name>
</gene>
<dbReference type="SUPFAM" id="SSF50891">
    <property type="entry name" value="Cyclophilin-like"/>
    <property type="match status" value="1"/>
</dbReference>
<dbReference type="CDD" id="cd01923">
    <property type="entry name" value="cyclophilin_RING"/>
    <property type="match status" value="1"/>
</dbReference>
<dbReference type="EC" id="5.2.1.8" evidence="7"/>
<dbReference type="Proteomes" id="UP000076874">
    <property type="component" value="Unassembled WGS sequence"/>
</dbReference>
<evidence type="ECO:0000256" key="10">
    <source>
        <dbReference type="ARBA" id="ARBA00022786"/>
    </source>
</evidence>
<dbReference type="InterPro" id="IPR044666">
    <property type="entry name" value="Cyclophilin_A-like"/>
</dbReference>
<evidence type="ECO:0000256" key="4">
    <source>
        <dbReference type="ARBA" id="ARBA00004123"/>
    </source>
</evidence>
<evidence type="ECO:0000256" key="2">
    <source>
        <dbReference type="ARBA" id="ARBA00000971"/>
    </source>
</evidence>
<evidence type="ECO:0000259" key="18">
    <source>
        <dbReference type="PROSITE" id="PS50072"/>
    </source>
</evidence>
<evidence type="ECO:0000256" key="9">
    <source>
        <dbReference type="ARBA" id="ARBA00022679"/>
    </source>
</evidence>
<dbReference type="STRING" id="1081102.A0A167QWY6"/>
<keyword evidence="9" id="KW-0808">Transferase</keyword>
<dbReference type="PROSITE" id="PS50072">
    <property type="entry name" value="CSA_PPIASE_2"/>
    <property type="match status" value="1"/>
</dbReference>
<dbReference type="Pfam" id="PF00160">
    <property type="entry name" value="Pro_isomerase"/>
    <property type="match status" value="1"/>
</dbReference>
<keyword evidence="12 20" id="KW-0413">Isomerase</keyword>
<feature type="compositionally biased region" description="Polar residues" evidence="17">
    <location>
        <begin position="194"/>
        <end position="205"/>
    </location>
</feature>
<evidence type="ECO:0000256" key="1">
    <source>
        <dbReference type="ARBA" id="ARBA00000900"/>
    </source>
</evidence>
<dbReference type="EMBL" id="AZHD01000013">
    <property type="protein sequence ID" value="OAA58046.1"/>
    <property type="molecule type" value="Genomic_DNA"/>
</dbReference>
<feature type="compositionally biased region" description="Basic and acidic residues" evidence="17">
    <location>
        <begin position="208"/>
        <end position="224"/>
    </location>
</feature>
<keyword evidence="10" id="KW-0833">Ubl conjugation pathway</keyword>
<comment type="similarity">
    <text evidence="5">Belongs to the cyclophilin-type PPIase family. PPIL2 subfamily.</text>
</comment>
<comment type="catalytic activity">
    <reaction evidence="1">
        <text>S-ubiquitinyl-[E2 ubiquitin-conjugating enzyme]-L-cysteine + [acceptor protein]-L-lysine = [E2 ubiquitin-conjugating enzyme]-L-cysteine + N(6)-ubiquitinyl-[acceptor protein]-L-lysine.</text>
        <dbReference type="EC" id="2.3.2.27"/>
    </reaction>
</comment>
<dbReference type="InterPro" id="IPR003613">
    <property type="entry name" value="Ubox_domain"/>
</dbReference>
<evidence type="ECO:0000256" key="12">
    <source>
        <dbReference type="ARBA" id="ARBA00023235"/>
    </source>
</evidence>
<comment type="caution">
    <text evidence="20">The sequence shown here is derived from an EMBL/GenBank/DDBJ whole genome shotgun (WGS) entry which is preliminary data.</text>
</comment>
<evidence type="ECO:0000256" key="13">
    <source>
        <dbReference type="ARBA" id="ARBA00023242"/>
    </source>
</evidence>
<dbReference type="InterPro" id="IPR026951">
    <property type="entry name" value="PPIL2_U-box_dom"/>
</dbReference>
<evidence type="ECO:0000256" key="8">
    <source>
        <dbReference type="ARBA" id="ARBA00020592"/>
    </source>
</evidence>
<evidence type="ECO:0000256" key="5">
    <source>
        <dbReference type="ARBA" id="ARBA00007930"/>
    </source>
</evidence>
<evidence type="ECO:0000313" key="20">
    <source>
        <dbReference type="EMBL" id="OAA58046.1"/>
    </source>
</evidence>
<keyword evidence="13" id="KW-0539">Nucleus</keyword>
<keyword evidence="11" id="KW-0697">Rotamase</keyword>
<sequence length="592" mass="63433">MGKGTDKLYITHSEWASSDAFSASKGAAAGSSLPSNQGPPGRRLPFNYCAASLQPFVHPVCTPDGIIFDAEAIAACLAKKPGRNPVTGAPLRAADLIRLNFARNGEGDGDGSGSGSGSGDYIDPVTFKVFTEHTHIVALRHGTYANVFAWDTVERMNIKPKMWRDLVDDEPFTRKDIITLQDPLQVGTGRDVSQGGTAVQQNDNTPGDGRDDKVRRAREAVEKARRARTANGNGDATAGSGALVKKASGGGTLTRTNAGSATAAAAADDHAAVYTTGRAAASFTSTGLTPETSSARAVLSDEEWLLRPRRVKLAGYARLETNLGALNVALHTEHAPRAVWNFVRLAQRGAYRGVVFHRNLRGFMIQGGDPTGTGRGGTSIWGTPFADEVGGPLTHSGRGVVSMANKGKDTNTSQFFITYRAAKHLDRKHTIFGQVVGGLDVLDRMEAAPVDKDRGDRPVDDIVIQDVVVYLDPFAEFLQEKRREDEATAEKAAIQRRGGTDDDKLTWTGKRVRGAHENGDGAGSESAGVGKYLKTALKQQERQQQQQQQSNGTNAEVDRDKSGAEPLPLVDPWEEPAKKKIKSGGFGNFDSW</sequence>
<dbReference type="AlphaFoldDB" id="A0A167QWY6"/>
<dbReference type="PROSITE" id="PS00170">
    <property type="entry name" value="CSA_PPIASE_1"/>
    <property type="match status" value="1"/>
</dbReference>
<dbReference type="GO" id="GO:0071013">
    <property type="term" value="C:catalytic step 2 spliceosome"/>
    <property type="evidence" value="ECO:0007669"/>
    <property type="project" value="TreeGrafter"/>
</dbReference>
<name>A0A167QWY6_9HYPO</name>
<organism evidence="20 21">
    <name type="scientific">Niveomyces insectorum RCEF 264</name>
    <dbReference type="NCBI Taxonomy" id="1081102"/>
    <lineage>
        <taxon>Eukaryota</taxon>
        <taxon>Fungi</taxon>
        <taxon>Dikarya</taxon>
        <taxon>Ascomycota</taxon>
        <taxon>Pezizomycotina</taxon>
        <taxon>Sordariomycetes</taxon>
        <taxon>Hypocreomycetidae</taxon>
        <taxon>Hypocreales</taxon>
        <taxon>Cordycipitaceae</taxon>
        <taxon>Niveomyces</taxon>
    </lineage>
</organism>
<dbReference type="GO" id="GO:0000209">
    <property type="term" value="P:protein polyubiquitination"/>
    <property type="evidence" value="ECO:0007669"/>
    <property type="project" value="TreeGrafter"/>
</dbReference>
<evidence type="ECO:0000259" key="19">
    <source>
        <dbReference type="PROSITE" id="PS51698"/>
    </source>
</evidence>
<proteinExistence type="inferred from homology"/>
<evidence type="ECO:0000256" key="17">
    <source>
        <dbReference type="SAM" id="MobiDB-lite"/>
    </source>
</evidence>
<evidence type="ECO:0000313" key="21">
    <source>
        <dbReference type="Proteomes" id="UP000076874"/>
    </source>
</evidence>
<evidence type="ECO:0000256" key="16">
    <source>
        <dbReference type="ARBA" id="ARBA00033051"/>
    </source>
</evidence>
<feature type="domain" description="U-box" evidence="19">
    <location>
        <begin position="42"/>
        <end position="116"/>
    </location>
</feature>
<dbReference type="InterPro" id="IPR013083">
    <property type="entry name" value="Znf_RING/FYVE/PHD"/>
</dbReference>
<dbReference type="GO" id="GO:0006457">
    <property type="term" value="P:protein folding"/>
    <property type="evidence" value="ECO:0007669"/>
    <property type="project" value="InterPro"/>
</dbReference>
<dbReference type="OrthoDB" id="407558at2759"/>
<dbReference type="PRINTS" id="PR00153">
    <property type="entry name" value="CSAPPISMRASE"/>
</dbReference>
<feature type="region of interest" description="Disordered" evidence="17">
    <location>
        <begin position="483"/>
        <end position="592"/>
    </location>
</feature>
<evidence type="ECO:0000256" key="7">
    <source>
        <dbReference type="ARBA" id="ARBA00013194"/>
    </source>
</evidence>
<evidence type="ECO:0000256" key="6">
    <source>
        <dbReference type="ARBA" id="ARBA00012483"/>
    </source>
</evidence>
<evidence type="ECO:0000256" key="14">
    <source>
        <dbReference type="ARBA" id="ARBA00030661"/>
    </source>
</evidence>
<dbReference type="InterPro" id="IPR020892">
    <property type="entry name" value="Cyclophilin-type_PPIase_CS"/>
</dbReference>
<dbReference type="FunFam" id="3.30.40.10:FF:000079">
    <property type="entry name" value="Peptidyl-prolyl cis-trans isomerase 2"/>
    <property type="match status" value="1"/>
</dbReference>
<evidence type="ECO:0000256" key="15">
    <source>
        <dbReference type="ARBA" id="ARBA00030942"/>
    </source>
</evidence>
<dbReference type="PROSITE" id="PS51698">
    <property type="entry name" value="U_BOX"/>
    <property type="match status" value="1"/>
</dbReference>
<protein>
    <recommendedName>
        <fullName evidence="8">Peptidyl-prolyl cis-trans isomerase-like 2</fullName>
        <ecNumber evidence="6">2.3.2.27</ecNumber>
        <ecNumber evidence="7">5.2.1.8</ecNumber>
    </recommendedName>
    <alternativeName>
        <fullName evidence="14">Cyclophilin-60</fullName>
    </alternativeName>
    <alternativeName>
        <fullName evidence="15">Cyclophilin-like protein Cyp-60</fullName>
    </alternativeName>
    <alternativeName>
        <fullName evidence="16">RING-type E3 ubiquitin transferase isomerase-like 2</fullName>
    </alternativeName>
</protein>
<dbReference type="PANTHER" id="PTHR45625">
    <property type="entry name" value="PEPTIDYL-PROLYL CIS-TRANS ISOMERASE-RELATED"/>
    <property type="match status" value="1"/>
</dbReference>
<dbReference type="GO" id="GO:0061630">
    <property type="term" value="F:ubiquitin protein ligase activity"/>
    <property type="evidence" value="ECO:0007669"/>
    <property type="project" value="UniProtKB-EC"/>
</dbReference>
<dbReference type="InterPro" id="IPR002130">
    <property type="entry name" value="Cyclophilin-type_PPIase_dom"/>
</dbReference>
<dbReference type="Gene3D" id="2.40.100.10">
    <property type="entry name" value="Cyclophilin-like"/>
    <property type="match status" value="1"/>
</dbReference>
<comment type="function">
    <text evidence="3">May catalyze the cis-trans isomerization of proline imidic peptide bonds in oligopeptides thereby assisting the folding of proteins. May also function as a chaperone, playing a role in intracellular transport of proteins. May also have a protein ubiquitin ligase activity acting as an E3 ubiquitin protein ligase or as a ubiquitin-ubiquitin ligase promoting elongation of ubiquitin chains on proteins.</text>
</comment>
<dbReference type="GO" id="GO:0003755">
    <property type="term" value="F:peptidyl-prolyl cis-trans isomerase activity"/>
    <property type="evidence" value="ECO:0007669"/>
    <property type="project" value="UniProtKB-KW"/>
</dbReference>
<dbReference type="CDD" id="cd16663">
    <property type="entry name" value="RING-Ubox_PPIL2"/>
    <property type="match status" value="1"/>
</dbReference>
<dbReference type="FunFam" id="2.40.100.10:FF:000014">
    <property type="entry name" value="Peptidyl-prolyl cis-trans isomerase cyp65"/>
    <property type="match status" value="1"/>
</dbReference>